<evidence type="ECO:0000313" key="2">
    <source>
        <dbReference type="Proteomes" id="UP000619101"/>
    </source>
</evidence>
<keyword evidence="2" id="KW-1185">Reference proteome</keyword>
<comment type="caution">
    <text evidence="1">The sequence shown here is derived from an EMBL/GenBank/DDBJ whole genome shotgun (WGS) entry which is preliminary data.</text>
</comment>
<name>A0ABR8Y0P1_9BACL</name>
<sequence>MTNIRWEVSIIGSKVAIKTKRVANKIVIDKIFSTLDGCNGEGVANMLM</sequence>
<dbReference type="EMBL" id="JACSPZ010000006">
    <property type="protein sequence ID" value="MBD8037761.1"/>
    <property type="molecule type" value="Genomic_DNA"/>
</dbReference>
<protein>
    <submittedName>
        <fullName evidence="1">Uncharacterized protein</fullName>
    </submittedName>
</protein>
<reference evidence="1 2" key="1">
    <citation type="submission" date="2020-08" db="EMBL/GenBank/DDBJ databases">
        <title>A Genomic Blueprint of the Chicken Gut Microbiome.</title>
        <authorList>
            <person name="Gilroy R."/>
            <person name="Ravi A."/>
            <person name="Getino M."/>
            <person name="Pursley I."/>
            <person name="Horton D.L."/>
            <person name="Alikhan N.-F."/>
            <person name="Baker D."/>
            <person name="Gharbi K."/>
            <person name="Hall N."/>
            <person name="Watson M."/>
            <person name="Adriaenssens E.M."/>
            <person name="Foster-Nyarko E."/>
            <person name="Jarju S."/>
            <person name="Secka A."/>
            <person name="Antonio M."/>
            <person name="Oren A."/>
            <person name="Chaudhuri R."/>
            <person name="La Ragione R.M."/>
            <person name="Hildebrand F."/>
            <person name="Pallen M.J."/>
        </authorList>
    </citation>
    <scope>NUCLEOTIDE SEQUENCE [LARGE SCALE GENOMIC DNA]</scope>
    <source>
        <strain evidence="1 2">A46</strain>
    </source>
</reference>
<gene>
    <name evidence="1" type="ORF">H9635_13500</name>
</gene>
<organism evidence="1 2">
    <name type="scientific">Solibacillus faecavium</name>
    <dbReference type="NCBI Taxonomy" id="2762221"/>
    <lineage>
        <taxon>Bacteria</taxon>
        <taxon>Bacillati</taxon>
        <taxon>Bacillota</taxon>
        <taxon>Bacilli</taxon>
        <taxon>Bacillales</taxon>
        <taxon>Caryophanaceae</taxon>
        <taxon>Solibacillus</taxon>
    </lineage>
</organism>
<proteinExistence type="predicted"/>
<accession>A0ABR8Y0P1</accession>
<dbReference type="RefSeq" id="WP_191700834.1">
    <property type="nucleotide sequence ID" value="NZ_JACSPZ010000006.1"/>
</dbReference>
<evidence type="ECO:0000313" key="1">
    <source>
        <dbReference type="EMBL" id="MBD8037761.1"/>
    </source>
</evidence>
<dbReference type="Proteomes" id="UP000619101">
    <property type="component" value="Unassembled WGS sequence"/>
</dbReference>